<dbReference type="RefSeq" id="WP_177671587.1">
    <property type="nucleotide sequence ID" value="NZ_JACRSY010000011.1"/>
</dbReference>
<protein>
    <submittedName>
        <fullName evidence="7">ABC transporter permease</fullName>
    </submittedName>
</protein>
<keyword evidence="5 6" id="KW-0472">Membrane</keyword>
<dbReference type="GO" id="GO:0005886">
    <property type="term" value="C:plasma membrane"/>
    <property type="evidence" value="ECO:0007669"/>
    <property type="project" value="UniProtKB-SubCell"/>
</dbReference>
<dbReference type="Pfam" id="PF02653">
    <property type="entry name" value="BPD_transp_2"/>
    <property type="match status" value="1"/>
</dbReference>
<evidence type="ECO:0000313" key="7">
    <source>
        <dbReference type="EMBL" id="MBC8579554.1"/>
    </source>
</evidence>
<proteinExistence type="predicted"/>
<evidence type="ECO:0000256" key="5">
    <source>
        <dbReference type="ARBA" id="ARBA00023136"/>
    </source>
</evidence>
<accession>A0A926EHA1</accession>
<comment type="caution">
    <text evidence="7">The sequence shown here is derived from an EMBL/GenBank/DDBJ whole genome shotgun (WGS) entry which is preliminary data.</text>
</comment>
<feature type="transmembrane region" description="Helical" evidence="6">
    <location>
        <begin position="84"/>
        <end position="102"/>
    </location>
</feature>
<keyword evidence="4 6" id="KW-1133">Transmembrane helix</keyword>
<feature type="transmembrane region" description="Helical" evidence="6">
    <location>
        <begin position="190"/>
        <end position="210"/>
    </location>
</feature>
<evidence type="ECO:0000256" key="1">
    <source>
        <dbReference type="ARBA" id="ARBA00004651"/>
    </source>
</evidence>
<keyword evidence="8" id="KW-1185">Reference proteome</keyword>
<evidence type="ECO:0000256" key="3">
    <source>
        <dbReference type="ARBA" id="ARBA00022692"/>
    </source>
</evidence>
<evidence type="ECO:0000256" key="6">
    <source>
        <dbReference type="SAM" id="Phobius"/>
    </source>
</evidence>
<gene>
    <name evidence="7" type="ORF">H8718_08425</name>
</gene>
<evidence type="ECO:0000256" key="4">
    <source>
        <dbReference type="ARBA" id="ARBA00022989"/>
    </source>
</evidence>
<dbReference type="PANTHER" id="PTHR32196:SF72">
    <property type="entry name" value="RIBOSE IMPORT PERMEASE PROTEIN RBSC"/>
    <property type="match status" value="1"/>
</dbReference>
<dbReference type="GO" id="GO:0022857">
    <property type="term" value="F:transmembrane transporter activity"/>
    <property type="evidence" value="ECO:0007669"/>
    <property type="project" value="InterPro"/>
</dbReference>
<feature type="transmembrane region" description="Helical" evidence="6">
    <location>
        <begin position="30"/>
        <end position="50"/>
    </location>
</feature>
<keyword evidence="3 6" id="KW-0812">Transmembrane</keyword>
<evidence type="ECO:0000313" key="8">
    <source>
        <dbReference type="Proteomes" id="UP000655830"/>
    </source>
</evidence>
<feature type="transmembrane region" description="Helical" evidence="6">
    <location>
        <begin position="108"/>
        <end position="130"/>
    </location>
</feature>
<comment type="subcellular location">
    <subcellularLocation>
        <location evidence="1">Cell membrane</location>
        <topology evidence="1">Multi-pass membrane protein</topology>
    </subcellularLocation>
</comment>
<dbReference type="PANTHER" id="PTHR32196">
    <property type="entry name" value="ABC TRANSPORTER PERMEASE PROTEIN YPHD-RELATED-RELATED"/>
    <property type="match status" value="1"/>
</dbReference>
<feature type="transmembrane region" description="Helical" evidence="6">
    <location>
        <begin position="241"/>
        <end position="263"/>
    </location>
</feature>
<dbReference type="CDD" id="cd06579">
    <property type="entry name" value="TM_PBP1_transp_AraH_like"/>
    <property type="match status" value="1"/>
</dbReference>
<dbReference type="EMBL" id="JACRSY010000011">
    <property type="protein sequence ID" value="MBC8579554.1"/>
    <property type="molecule type" value="Genomic_DNA"/>
</dbReference>
<dbReference type="Proteomes" id="UP000655830">
    <property type="component" value="Unassembled WGS sequence"/>
</dbReference>
<feature type="transmembrane region" description="Helical" evidence="6">
    <location>
        <begin position="275"/>
        <end position="308"/>
    </location>
</feature>
<evidence type="ECO:0000256" key="2">
    <source>
        <dbReference type="ARBA" id="ARBA00022475"/>
    </source>
</evidence>
<keyword evidence="2" id="KW-1003">Cell membrane</keyword>
<name>A0A926EHA1_9FIRM</name>
<sequence length="345" mass="36026">MANLNILVNQEKTEKKGLGNFLNGTAAQKVLAFAALIILFIFFSLASEFFLTANNVISIILATCVNGILALGVTFIIITGGIDLSLGTVMTFSSVMAAVSISNWGLPLWAGCIIAVVTGAFCGCVTGTLISKLKLPPFIATLGMMMVTKGLSLVISDAAPVYFPDKTPENPSAFVFRDIALGNGIQFGDVVIPNAVWIFLAMIVIASIILNKTKLGRYDFAIGSNEEATRLSGVNVNAWKIAIYTLGGAFVGIAGIVMASRLGSAQPALGQGYELDAIAAVVIGGTSLSGGSGTILGTVIGAFIMSTLTNGLKVMAVPQQWQTVIIGGVLIVSVLLDLMRRKQKN</sequence>
<organism evidence="7 8">
    <name type="scientific">Zhenhengia yiwuensis</name>
    <dbReference type="NCBI Taxonomy" id="2763666"/>
    <lineage>
        <taxon>Bacteria</taxon>
        <taxon>Bacillati</taxon>
        <taxon>Bacillota</taxon>
        <taxon>Clostridia</taxon>
        <taxon>Lachnospirales</taxon>
        <taxon>Lachnospiraceae</taxon>
        <taxon>Zhenhengia</taxon>
    </lineage>
</organism>
<reference evidence="7" key="1">
    <citation type="submission" date="2020-08" db="EMBL/GenBank/DDBJ databases">
        <title>Genome public.</title>
        <authorList>
            <person name="Liu C."/>
            <person name="Sun Q."/>
        </authorList>
    </citation>
    <scope>NUCLEOTIDE SEQUENCE</scope>
    <source>
        <strain evidence="7">NSJ-12</strain>
    </source>
</reference>
<dbReference type="AlphaFoldDB" id="A0A926EHA1"/>
<feature type="transmembrane region" description="Helical" evidence="6">
    <location>
        <begin position="56"/>
        <end position="77"/>
    </location>
</feature>
<dbReference type="InterPro" id="IPR001851">
    <property type="entry name" value="ABC_transp_permease"/>
</dbReference>